<proteinExistence type="predicted"/>
<dbReference type="Gene3D" id="1.20.120.520">
    <property type="entry name" value="nmb1532 protein domain like"/>
    <property type="match status" value="1"/>
</dbReference>
<accession>A0A1X0DQC1</accession>
<dbReference type="OrthoDB" id="3212362at2"/>
<dbReference type="PANTHER" id="PTHR35585">
    <property type="entry name" value="HHE DOMAIN PROTEIN (AFU_ORTHOLOGUE AFUA_4G00730)"/>
    <property type="match status" value="1"/>
</dbReference>
<name>A0A1X0DQC1_MYCHE</name>
<keyword evidence="2" id="KW-1185">Reference proteome</keyword>
<comment type="caution">
    <text evidence="1">The sequence shown here is derived from an EMBL/GenBank/DDBJ whole genome shotgun (WGS) entry which is preliminary data.</text>
</comment>
<dbReference type="STRING" id="53376.BST25_09925"/>
<dbReference type="Pfam" id="PF01814">
    <property type="entry name" value="Hemerythrin"/>
    <property type="match status" value="1"/>
</dbReference>
<evidence type="ECO:0000313" key="2">
    <source>
        <dbReference type="Proteomes" id="UP000192566"/>
    </source>
</evidence>
<dbReference type="PANTHER" id="PTHR35585:SF1">
    <property type="entry name" value="HHE DOMAIN PROTEIN (AFU_ORTHOLOGUE AFUA_4G00730)"/>
    <property type="match status" value="1"/>
</dbReference>
<dbReference type="Proteomes" id="UP000192566">
    <property type="component" value="Unassembled WGS sequence"/>
</dbReference>
<reference evidence="1 2" key="1">
    <citation type="submission" date="2017-02" db="EMBL/GenBank/DDBJ databases">
        <title>The new phylogeny of genus Mycobacterium.</title>
        <authorList>
            <person name="Tortoli E."/>
            <person name="Trovato A."/>
            <person name="Cirillo D.M."/>
        </authorList>
    </citation>
    <scope>NUCLEOTIDE SEQUENCE [LARGE SCALE GENOMIC DNA]</scope>
    <source>
        <strain evidence="1 2">DSM 44471</strain>
    </source>
</reference>
<protein>
    <submittedName>
        <fullName evidence="1">Hemerythrin</fullName>
    </submittedName>
</protein>
<evidence type="ECO:0000313" key="1">
    <source>
        <dbReference type="EMBL" id="ORA74352.1"/>
    </source>
</evidence>
<dbReference type="InterPro" id="IPR012312">
    <property type="entry name" value="Hemerythrin-like"/>
</dbReference>
<sequence length="185" mass="20372">MAQHIKSPTDVVEFLVGQHEQIKSLFAETLSAAGKEREKAFVELRRLLAVHETAEEEIVHPRAKRKIAGGAAVVDQRLKEEHEAKTVLQKLEKLDVDSEEFTRELTQLRDAVLDHAEHEEKDEFAKLGEQLSGDELDKMGRAAKLAEAIAPTRPHAGVESQVANLAAGPFAAMLDRARDAIVGKG</sequence>
<dbReference type="RefSeq" id="WP_083073844.1">
    <property type="nucleotide sequence ID" value="NZ_AP022615.1"/>
</dbReference>
<organism evidence="1 2">
    <name type="scientific">Mycobacterium heidelbergense</name>
    <dbReference type="NCBI Taxonomy" id="53376"/>
    <lineage>
        <taxon>Bacteria</taxon>
        <taxon>Bacillati</taxon>
        <taxon>Actinomycetota</taxon>
        <taxon>Actinomycetes</taxon>
        <taxon>Mycobacteriales</taxon>
        <taxon>Mycobacteriaceae</taxon>
        <taxon>Mycobacterium</taxon>
        <taxon>Mycobacterium simiae complex</taxon>
    </lineage>
</organism>
<dbReference type="EMBL" id="MVHR01000011">
    <property type="protein sequence ID" value="ORA74352.1"/>
    <property type="molecule type" value="Genomic_DNA"/>
</dbReference>
<gene>
    <name evidence="1" type="ORF">BST25_09925</name>
</gene>
<dbReference type="AlphaFoldDB" id="A0A1X0DQC1"/>